<dbReference type="AlphaFoldDB" id="A0A3B0R4R6"/>
<feature type="domain" description="Cytochrome c7-like" evidence="1">
    <location>
        <begin position="48"/>
        <end position="109"/>
    </location>
</feature>
<name>A0A3B0R4R6_9ZZZZ</name>
<dbReference type="Gene3D" id="3.90.10.10">
    <property type="entry name" value="Cytochrome C3"/>
    <property type="match status" value="1"/>
</dbReference>
<reference evidence="2" key="1">
    <citation type="submission" date="2018-06" db="EMBL/GenBank/DDBJ databases">
        <authorList>
            <person name="Zhirakovskaya E."/>
        </authorList>
    </citation>
    <scope>NUCLEOTIDE SEQUENCE</scope>
</reference>
<dbReference type="Pfam" id="PF14522">
    <property type="entry name" value="Cytochrome_C7"/>
    <property type="match status" value="1"/>
</dbReference>
<organism evidence="2">
    <name type="scientific">hydrothermal vent metagenome</name>
    <dbReference type="NCBI Taxonomy" id="652676"/>
    <lineage>
        <taxon>unclassified sequences</taxon>
        <taxon>metagenomes</taxon>
        <taxon>ecological metagenomes</taxon>
    </lineage>
</organism>
<protein>
    <submittedName>
        <fullName evidence="2">Cytochrome c family protein</fullName>
    </submittedName>
</protein>
<proteinExistence type="predicted"/>
<gene>
    <name evidence="2" type="ORF">MNBD_DELTA01-2059</name>
</gene>
<sequence length="113" mass="12730">MNKKGLLTLLLACIAWSMVMAGPSSAEYADIVLDNKIESMKKAGVKAVVFPHWFHRIRFKCKVCHEDIFILRAGANDINMTKIMEGEFCGACHNGMTAWEPLYCDRCHSYTGK</sequence>
<dbReference type="NCBIfam" id="TIGR04257">
    <property type="entry name" value="nanowire_3heme"/>
    <property type="match status" value="1"/>
</dbReference>
<accession>A0A3B0R4R6</accession>
<dbReference type="InterPro" id="IPR026352">
    <property type="entry name" value="Nanowire_3heme"/>
</dbReference>
<dbReference type="InterPro" id="IPR029467">
    <property type="entry name" value="Cyt_c7-like"/>
</dbReference>
<evidence type="ECO:0000313" key="2">
    <source>
        <dbReference type="EMBL" id="VAV82878.1"/>
    </source>
</evidence>
<dbReference type="InterPro" id="IPR036280">
    <property type="entry name" value="Multihaem_cyt_sf"/>
</dbReference>
<dbReference type="EMBL" id="UOEA01000032">
    <property type="protein sequence ID" value="VAV82878.1"/>
    <property type="molecule type" value="Genomic_DNA"/>
</dbReference>
<dbReference type="SUPFAM" id="SSF48695">
    <property type="entry name" value="Multiheme cytochromes"/>
    <property type="match status" value="1"/>
</dbReference>
<evidence type="ECO:0000259" key="1">
    <source>
        <dbReference type="Pfam" id="PF14522"/>
    </source>
</evidence>